<dbReference type="InterPro" id="IPR008181">
    <property type="entry name" value="dUTPase"/>
</dbReference>
<dbReference type="Proteomes" id="UP000005850">
    <property type="component" value="Chromosome"/>
</dbReference>
<feature type="domain" description="dUTPase-like" evidence="6">
    <location>
        <begin position="12"/>
        <end position="97"/>
    </location>
</feature>
<evidence type="ECO:0000259" key="6">
    <source>
        <dbReference type="Pfam" id="PF00692"/>
    </source>
</evidence>
<evidence type="ECO:0000313" key="7">
    <source>
        <dbReference type="EMBL" id="AIG27445.1"/>
    </source>
</evidence>
<accession>A0A075RDG2</accession>
<organism evidence="7 8">
    <name type="scientific">Brevibacillus laterosporus LMG 15441</name>
    <dbReference type="NCBI Taxonomy" id="1042163"/>
    <lineage>
        <taxon>Bacteria</taxon>
        <taxon>Bacillati</taxon>
        <taxon>Bacillota</taxon>
        <taxon>Bacilli</taxon>
        <taxon>Bacillales</taxon>
        <taxon>Paenibacillaceae</taxon>
        <taxon>Brevibacillus</taxon>
    </lineage>
</organism>
<dbReference type="InterPro" id="IPR029054">
    <property type="entry name" value="dUTPase-like"/>
</dbReference>
<dbReference type="GO" id="GO:0046081">
    <property type="term" value="P:dUTP catabolic process"/>
    <property type="evidence" value="ECO:0007669"/>
    <property type="project" value="InterPro"/>
</dbReference>
<dbReference type="AlphaFoldDB" id="A0A075RDG2"/>
<dbReference type="GO" id="GO:0000287">
    <property type="term" value="F:magnesium ion binding"/>
    <property type="evidence" value="ECO:0007669"/>
    <property type="project" value="InterPro"/>
</dbReference>
<dbReference type="eggNOG" id="COG0756">
    <property type="taxonomic scope" value="Bacteria"/>
</dbReference>
<evidence type="ECO:0000313" key="8">
    <source>
        <dbReference type="Proteomes" id="UP000005850"/>
    </source>
</evidence>
<name>A0A075RDG2_BRELA</name>
<feature type="domain" description="dUTPase-like" evidence="6">
    <location>
        <begin position="129"/>
        <end position="169"/>
    </location>
</feature>
<reference evidence="7 8" key="1">
    <citation type="journal article" date="2011" name="J. Bacteriol.">
        <title>Genome sequence of Brevibacillus laterosporus LMG 15441, a pathogen of invertebrates.</title>
        <authorList>
            <person name="Djukic M."/>
            <person name="Poehlein A."/>
            <person name="Thurmer A."/>
            <person name="Daniel R."/>
        </authorList>
    </citation>
    <scope>NUCLEOTIDE SEQUENCE [LARGE SCALE GENOMIC DNA]</scope>
    <source>
        <strain evidence="7 8">LMG 15441</strain>
    </source>
</reference>
<dbReference type="GO" id="GO:0004170">
    <property type="term" value="F:dUTP diphosphatase activity"/>
    <property type="evidence" value="ECO:0007669"/>
    <property type="project" value="UniProtKB-EC"/>
</dbReference>
<evidence type="ECO:0000256" key="5">
    <source>
        <dbReference type="ARBA" id="ARBA00047686"/>
    </source>
</evidence>
<dbReference type="InterPro" id="IPR033704">
    <property type="entry name" value="dUTPase_trimeric"/>
</dbReference>
<dbReference type="Gene3D" id="2.70.40.10">
    <property type="match status" value="1"/>
</dbReference>
<dbReference type="PANTHER" id="PTHR11241:SF0">
    <property type="entry name" value="DEOXYURIDINE 5'-TRIPHOSPHATE NUCLEOTIDOHYDROLASE"/>
    <property type="match status" value="1"/>
</dbReference>
<dbReference type="CDD" id="cd07557">
    <property type="entry name" value="trimeric_dUTPase"/>
    <property type="match status" value="1"/>
</dbReference>
<evidence type="ECO:0000256" key="3">
    <source>
        <dbReference type="ARBA" id="ARBA00022801"/>
    </source>
</evidence>
<dbReference type="STRING" id="1042163.BRLA_c031330"/>
<evidence type="ECO:0000256" key="2">
    <source>
        <dbReference type="ARBA" id="ARBA00012379"/>
    </source>
</evidence>
<dbReference type="RefSeq" id="WP_003337106.1">
    <property type="nucleotide sequence ID" value="NZ_CP007806.1"/>
</dbReference>
<gene>
    <name evidence="7" type="ORF">BRLA_c031330</name>
</gene>
<protein>
    <recommendedName>
        <fullName evidence="2">dUTP diphosphatase</fullName>
        <ecNumber evidence="2">3.6.1.23</ecNumber>
    </recommendedName>
</protein>
<keyword evidence="3 7" id="KW-0378">Hydrolase</keyword>
<keyword evidence="8" id="KW-1185">Reference proteome</keyword>
<keyword evidence="4" id="KW-0546">Nucleotide metabolism</keyword>
<comment type="similarity">
    <text evidence="1">Belongs to the dUTPase family.</text>
</comment>
<dbReference type="Pfam" id="PF00692">
    <property type="entry name" value="dUTPase"/>
    <property type="match status" value="2"/>
</dbReference>
<evidence type="ECO:0000256" key="4">
    <source>
        <dbReference type="ARBA" id="ARBA00023080"/>
    </source>
</evidence>
<evidence type="ECO:0000256" key="1">
    <source>
        <dbReference type="ARBA" id="ARBA00006581"/>
    </source>
</evidence>
<dbReference type="KEGG" id="blr:BRLA_c031330"/>
<proteinExistence type="inferred from homology"/>
<dbReference type="EC" id="3.6.1.23" evidence="2"/>
<dbReference type="SUPFAM" id="SSF51283">
    <property type="entry name" value="dUTPase-like"/>
    <property type="match status" value="1"/>
</dbReference>
<dbReference type="GO" id="GO:0006226">
    <property type="term" value="P:dUMP biosynthetic process"/>
    <property type="evidence" value="ECO:0007669"/>
    <property type="project" value="InterPro"/>
</dbReference>
<dbReference type="HOGENOM" id="CLU_068508_1_2_9"/>
<dbReference type="EMBL" id="CP007806">
    <property type="protein sequence ID" value="AIG27445.1"/>
    <property type="molecule type" value="Genomic_DNA"/>
</dbReference>
<comment type="catalytic activity">
    <reaction evidence="5">
        <text>dUTP + H2O = dUMP + diphosphate + H(+)</text>
        <dbReference type="Rhea" id="RHEA:10248"/>
        <dbReference type="ChEBI" id="CHEBI:15377"/>
        <dbReference type="ChEBI" id="CHEBI:15378"/>
        <dbReference type="ChEBI" id="CHEBI:33019"/>
        <dbReference type="ChEBI" id="CHEBI:61555"/>
        <dbReference type="ChEBI" id="CHEBI:246422"/>
        <dbReference type="EC" id="3.6.1.23"/>
    </reaction>
</comment>
<dbReference type="PANTHER" id="PTHR11241">
    <property type="entry name" value="DEOXYURIDINE 5'-TRIPHOSPHATE NUCLEOTIDOHYDROLASE"/>
    <property type="match status" value="1"/>
</dbReference>
<sequence length="175" mass="18892">MQVKIKKLHPDAVIPAYATPGSAGFDLVAVEETIIEPGETAKIPLGLAFEIPKGYEMQIRPRSGVSLHTKLRQSNSIGTIDSDYRGEVCMMFDNTNENYDSATCLCFNISGNEIDVPNGYGFLPEGSYIIRKGDRVAQGIITPVIQASFVEVDELSDTKRGTGGFGSTGVRSNAK</sequence>
<dbReference type="InterPro" id="IPR036157">
    <property type="entry name" value="dUTPase-like_sf"/>
</dbReference>